<organism evidence="1 2">
    <name type="scientific">Mobiluncus mulieris</name>
    <dbReference type="NCBI Taxonomy" id="2052"/>
    <lineage>
        <taxon>Bacteria</taxon>
        <taxon>Bacillati</taxon>
        <taxon>Actinomycetota</taxon>
        <taxon>Actinomycetes</taxon>
        <taxon>Actinomycetales</taxon>
        <taxon>Actinomycetaceae</taxon>
        <taxon>Mobiluncus</taxon>
    </lineage>
</organism>
<dbReference type="AlphaFoldDB" id="A0A8G2M7P0"/>
<evidence type="ECO:0000313" key="1">
    <source>
        <dbReference type="EMBL" id="STO17629.1"/>
    </source>
</evidence>
<comment type="caution">
    <text evidence="1">The sequence shown here is derived from an EMBL/GenBank/DDBJ whole genome shotgun (WGS) entry which is preliminary data.</text>
</comment>
<sequence>MVRKFDQEFKDCVVRLVESRVTSEGVSIRAACWGGSQARNFASPRKCGINKHIEPGKSVKPRKTLSASLQSSAGKIKSFVTRMSYLKLLRFFRLGFSGVFLLNRPIMAGF</sequence>
<dbReference type="EMBL" id="UGGQ01000006">
    <property type="protein sequence ID" value="STO17629.1"/>
    <property type="molecule type" value="Genomic_DNA"/>
</dbReference>
<protein>
    <recommendedName>
        <fullName evidence="3">Transposase</fullName>
    </recommendedName>
</protein>
<reference evidence="1 2" key="1">
    <citation type="submission" date="2018-06" db="EMBL/GenBank/DDBJ databases">
        <authorList>
            <consortium name="Pathogen Informatics"/>
            <person name="Doyle S."/>
        </authorList>
    </citation>
    <scope>NUCLEOTIDE SEQUENCE [LARGE SCALE GENOMIC DNA]</scope>
    <source>
        <strain evidence="1 2">NCTC11819</strain>
    </source>
</reference>
<accession>A0A8G2M7P0</accession>
<dbReference type="Proteomes" id="UP000255284">
    <property type="component" value="Unassembled WGS sequence"/>
</dbReference>
<evidence type="ECO:0000313" key="2">
    <source>
        <dbReference type="Proteomes" id="UP000255284"/>
    </source>
</evidence>
<proteinExistence type="predicted"/>
<name>A0A8G2M7P0_9ACTO</name>
<evidence type="ECO:0008006" key="3">
    <source>
        <dbReference type="Google" id="ProtNLM"/>
    </source>
</evidence>
<gene>
    <name evidence="1" type="ORF">NCTC11819_02223</name>
</gene>